<keyword evidence="2" id="KW-1185">Reference proteome</keyword>
<dbReference type="Proteomes" id="UP000475862">
    <property type="component" value="Unassembled WGS sequence"/>
</dbReference>
<reference evidence="1 2" key="1">
    <citation type="submission" date="2019-08" db="EMBL/GenBank/DDBJ databases">
        <title>The genome of the soybean aphid Biotype 1, its phylome, world population structure and adaptation to the North American continent.</title>
        <authorList>
            <person name="Giordano R."/>
            <person name="Donthu R.K."/>
            <person name="Hernandez A.G."/>
            <person name="Wright C.L."/>
            <person name="Zimin A.V."/>
        </authorList>
    </citation>
    <scope>NUCLEOTIDE SEQUENCE [LARGE SCALE GENOMIC DNA]</scope>
    <source>
        <tissue evidence="1">Whole aphids</tissue>
    </source>
</reference>
<accession>A0A6G0T730</accession>
<dbReference type="AlphaFoldDB" id="A0A6G0T730"/>
<organism evidence="1 2">
    <name type="scientific">Aphis glycines</name>
    <name type="common">Soybean aphid</name>
    <dbReference type="NCBI Taxonomy" id="307491"/>
    <lineage>
        <taxon>Eukaryota</taxon>
        <taxon>Metazoa</taxon>
        <taxon>Ecdysozoa</taxon>
        <taxon>Arthropoda</taxon>
        <taxon>Hexapoda</taxon>
        <taxon>Insecta</taxon>
        <taxon>Pterygota</taxon>
        <taxon>Neoptera</taxon>
        <taxon>Paraneoptera</taxon>
        <taxon>Hemiptera</taxon>
        <taxon>Sternorrhyncha</taxon>
        <taxon>Aphidomorpha</taxon>
        <taxon>Aphidoidea</taxon>
        <taxon>Aphididae</taxon>
        <taxon>Aphidini</taxon>
        <taxon>Aphis</taxon>
        <taxon>Aphis</taxon>
    </lineage>
</organism>
<dbReference type="EMBL" id="VYZN01000054">
    <property type="protein sequence ID" value="KAE9526602.1"/>
    <property type="molecule type" value="Genomic_DNA"/>
</dbReference>
<comment type="caution">
    <text evidence="1">The sequence shown here is derived from an EMBL/GenBank/DDBJ whole genome shotgun (WGS) entry which is preliminary data.</text>
</comment>
<protein>
    <submittedName>
        <fullName evidence="1">Uncharacterized protein</fullName>
    </submittedName>
</protein>
<evidence type="ECO:0000313" key="2">
    <source>
        <dbReference type="Proteomes" id="UP000475862"/>
    </source>
</evidence>
<gene>
    <name evidence="1" type="ORF">AGLY_013250</name>
</gene>
<sequence length="176" mass="21283">MDFTNKFTRIYAYFEYKITYITSIEQYIDGWRRKNKNTWSFFGFAKKNMTIKCDSHTYYTHLKCTNNYLHYEKNKNHLGTLFTKSIFHAHDRVVVFVVYRVFKPIAFTVCVYIITGQVRFKKRVLFIFFHNYKHISYHVILVNIENRKKTVLSSKISVLKKKNNNNKSWDTELSIV</sequence>
<proteinExistence type="predicted"/>
<name>A0A6G0T730_APHGL</name>
<evidence type="ECO:0000313" key="1">
    <source>
        <dbReference type="EMBL" id="KAE9526602.1"/>
    </source>
</evidence>